<protein>
    <submittedName>
        <fullName evidence="1">Uncharacterized protein</fullName>
    </submittedName>
</protein>
<gene>
    <name evidence="1" type="ORF">ACFOWS_05910</name>
</gene>
<dbReference type="RefSeq" id="WP_379763026.1">
    <property type="nucleotide sequence ID" value="NZ_JBHSCL010000004.1"/>
</dbReference>
<proteinExistence type="predicted"/>
<name>A0ABV8PK96_9FLAO</name>
<accession>A0ABV8PK96</accession>
<sequence length="175" mass="19019">MGKYFFLSLLAGILFSCSDGDLQIETIDFDSVAIQFCTAPQTSVKNIMFKINDDEALILELQSGVLNKGVVGETIITESSVPSQSQVTYRIFSDGVTKNYFCDAIPTTEPTVVDEIEAEDGTVIIQTVANEDNTEFVHTIQLSGISFVTDTDERITDLTISEFGEVSTAIPAPAE</sequence>
<reference evidence="2" key="1">
    <citation type="journal article" date="2019" name="Int. J. Syst. Evol. Microbiol.">
        <title>The Global Catalogue of Microorganisms (GCM) 10K type strain sequencing project: providing services to taxonomists for standard genome sequencing and annotation.</title>
        <authorList>
            <consortium name="The Broad Institute Genomics Platform"/>
            <consortium name="The Broad Institute Genome Sequencing Center for Infectious Disease"/>
            <person name="Wu L."/>
            <person name="Ma J."/>
        </authorList>
    </citation>
    <scope>NUCLEOTIDE SEQUENCE [LARGE SCALE GENOMIC DNA]</scope>
    <source>
        <strain evidence="2">CGMCC 1.15774</strain>
    </source>
</reference>
<dbReference type="Proteomes" id="UP001595841">
    <property type="component" value="Unassembled WGS sequence"/>
</dbReference>
<dbReference type="PROSITE" id="PS51257">
    <property type="entry name" value="PROKAR_LIPOPROTEIN"/>
    <property type="match status" value="1"/>
</dbReference>
<evidence type="ECO:0000313" key="1">
    <source>
        <dbReference type="EMBL" id="MFC4219656.1"/>
    </source>
</evidence>
<evidence type="ECO:0000313" key="2">
    <source>
        <dbReference type="Proteomes" id="UP001595841"/>
    </source>
</evidence>
<dbReference type="EMBL" id="JBHSCL010000004">
    <property type="protein sequence ID" value="MFC4219656.1"/>
    <property type="molecule type" value="Genomic_DNA"/>
</dbReference>
<comment type="caution">
    <text evidence="1">The sequence shown here is derived from an EMBL/GenBank/DDBJ whole genome shotgun (WGS) entry which is preliminary data.</text>
</comment>
<organism evidence="1 2">
    <name type="scientific">Flagellimonas marina</name>
    <dbReference type="NCBI Taxonomy" id="1775168"/>
    <lineage>
        <taxon>Bacteria</taxon>
        <taxon>Pseudomonadati</taxon>
        <taxon>Bacteroidota</taxon>
        <taxon>Flavobacteriia</taxon>
        <taxon>Flavobacteriales</taxon>
        <taxon>Flavobacteriaceae</taxon>
        <taxon>Flagellimonas</taxon>
    </lineage>
</organism>
<keyword evidence="2" id="KW-1185">Reference proteome</keyword>